<dbReference type="PROSITE" id="PS50042">
    <property type="entry name" value="CNMP_BINDING_3"/>
    <property type="match status" value="1"/>
</dbReference>
<evidence type="ECO:0000256" key="2">
    <source>
        <dbReference type="ARBA" id="ARBA00023125"/>
    </source>
</evidence>
<dbReference type="InterPro" id="IPR018490">
    <property type="entry name" value="cNMP-bd_dom_sf"/>
</dbReference>
<feature type="domain" description="HTH crp-type" evidence="5">
    <location>
        <begin position="147"/>
        <end position="209"/>
    </location>
</feature>
<gene>
    <name evidence="6" type="ORF">A6E01_04650</name>
</gene>
<dbReference type="InterPro" id="IPR036390">
    <property type="entry name" value="WH_DNA-bd_sf"/>
</dbReference>
<dbReference type="SMART" id="SM00419">
    <property type="entry name" value="HTH_CRP"/>
    <property type="match status" value="1"/>
</dbReference>
<dbReference type="Pfam" id="PF13545">
    <property type="entry name" value="HTH_Crp_2"/>
    <property type="match status" value="1"/>
</dbReference>
<name>A0AAN1CRG0_9VIBR</name>
<dbReference type="GO" id="GO:0003700">
    <property type="term" value="F:DNA-binding transcription factor activity"/>
    <property type="evidence" value="ECO:0007669"/>
    <property type="project" value="TreeGrafter"/>
</dbReference>
<sequence>MTTELSPPAIKPFINCDEYPCLYKAFVSAKSYSLEAGQHLFRQGDIPNQLALTVSGEVEVSYIDEEGNYVIIEKCSAGFWFGDAAFVDGGALPYSAVALTDIKIIGIPHSQIRVEQALLNEVYRFVAHSIVARLRIMYGKFDNLATRPLSERLMDRLTQLSGSDLVVQISHDDLASYLGVSRHKVSRAMKALDKQGTIKQSYRKVEIIR</sequence>
<evidence type="ECO:0000259" key="4">
    <source>
        <dbReference type="PROSITE" id="PS50042"/>
    </source>
</evidence>
<dbReference type="GO" id="GO:0005829">
    <property type="term" value="C:cytosol"/>
    <property type="evidence" value="ECO:0007669"/>
    <property type="project" value="TreeGrafter"/>
</dbReference>
<keyword evidence="1" id="KW-0805">Transcription regulation</keyword>
<evidence type="ECO:0000313" key="7">
    <source>
        <dbReference type="Proteomes" id="UP000092018"/>
    </source>
</evidence>
<dbReference type="SMART" id="SM00100">
    <property type="entry name" value="cNMP"/>
    <property type="match status" value="1"/>
</dbReference>
<dbReference type="InterPro" id="IPR012318">
    <property type="entry name" value="HTH_CRP"/>
</dbReference>
<organism evidence="6 7">
    <name type="scientific">Vibrio breoganii</name>
    <dbReference type="NCBI Taxonomy" id="553239"/>
    <lineage>
        <taxon>Bacteria</taxon>
        <taxon>Pseudomonadati</taxon>
        <taxon>Pseudomonadota</taxon>
        <taxon>Gammaproteobacteria</taxon>
        <taxon>Vibrionales</taxon>
        <taxon>Vibrionaceae</taxon>
        <taxon>Vibrio</taxon>
    </lineage>
</organism>
<dbReference type="Gene3D" id="2.60.120.10">
    <property type="entry name" value="Jelly Rolls"/>
    <property type="match status" value="1"/>
</dbReference>
<dbReference type="PANTHER" id="PTHR24567">
    <property type="entry name" value="CRP FAMILY TRANSCRIPTIONAL REGULATORY PROTEIN"/>
    <property type="match status" value="1"/>
</dbReference>
<protein>
    <recommendedName>
        <fullName evidence="8">Crp/Fnr family transcriptional regulator</fullName>
    </recommendedName>
</protein>
<evidence type="ECO:0000256" key="3">
    <source>
        <dbReference type="ARBA" id="ARBA00023163"/>
    </source>
</evidence>
<dbReference type="PANTHER" id="PTHR24567:SF26">
    <property type="entry name" value="REGULATORY PROTEIN YEIL"/>
    <property type="match status" value="1"/>
</dbReference>
<dbReference type="InterPro" id="IPR000595">
    <property type="entry name" value="cNMP-bd_dom"/>
</dbReference>
<evidence type="ECO:0000259" key="5">
    <source>
        <dbReference type="PROSITE" id="PS51063"/>
    </source>
</evidence>
<evidence type="ECO:0008006" key="8">
    <source>
        <dbReference type="Google" id="ProtNLM"/>
    </source>
</evidence>
<dbReference type="KEGG" id="vbr:A6E01_04650"/>
<reference evidence="6 7" key="1">
    <citation type="submission" date="2016-06" db="EMBL/GenBank/DDBJ databases">
        <title>Adaptive Radiation by Waves of Gene Transfer Leads to Fine-Scale Resource Partitioning in Marine Microbes.</title>
        <authorList>
            <person name="Hehemann J.-H."/>
            <person name="Arevalo P."/>
            <person name="Datta M.S."/>
            <person name="Yu X."/>
            <person name="Corzett C."/>
            <person name="Henschel A."/>
            <person name="Preheim S.P."/>
            <person name="Timberlake S."/>
            <person name="Alm E.J."/>
            <person name="Polz M.F."/>
        </authorList>
    </citation>
    <scope>NUCLEOTIDE SEQUENCE [LARGE SCALE GENOMIC DNA]</scope>
    <source>
        <strain evidence="6 7">FF50</strain>
    </source>
</reference>
<proteinExistence type="predicted"/>
<keyword evidence="2" id="KW-0238">DNA-binding</keyword>
<dbReference type="Proteomes" id="UP000092018">
    <property type="component" value="Chromosome 1"/>
</dbReference>
<dbReference type="Pfam" id="PF00027">
    <property type="entry name" value="cNMP_binding"/>
    <property type="match status" value="1"/>
</dbReference>
<dbReference type="PROSITE" id="PS51063">
    <property type="entry name" value="HTH_CRP_2"/>
    <property type="match status" value="1"/>
</dbReference>
<keyword evidence="3" id="KW-0804">Transcription</keyword>
<dbReference type="AlphaFoldDB" id="A0AAN1CRG0"/>
<dbReference type="InterPro" id="IPR050397">
    <property type="entry name" value="Env_Response_Regulators"/>
</dbReference>
<dbReference type="GO" id="GO:0003677">
    <property type="term" value="F:DNA binding"/>
    <property type="evidence" value="ECO:0007669"/>
    <property type="project" value="UniProtKB-KW"/>
</dbReference>
<dbReference type="EMBL" id="CP016177">
    <property type="protein sequence ID" value="ANO32523.1"/>
    <property type="molecule type" value="Genomic_DNA"/>
</dbReference>
<dbReference type="SUPFAM" id="SSF51206">
    <property type="entry name" value="cAMP-binding domain-like"/>
    <property type="match status" value="1"/>
</dbReference>
<dbReference type="RefSeq" id="WP_065209679.1">
    <property type="nucleotide sequence ID" value="NZ_CP016177.1"/>
</dbReference>
<feature type="domain" description="Cyclic nucleotide-binding" evidence="4">
    <location>
        <begin position="30"/>
        <end position="113"/>
    </location>
</feature>
<evidence type="ECO:0000313" key="6">
    <source>
        <dbReference type="EMBL" id="ANO32523.1"/>
    </source>
</evidence>
<dbReference type="SUPFAM" id="SSF46785">
    <property type="entry name" value="Winged helix' DNA-binding domain"/>
    <property type="match status" value="1"/>
</dbReference>
<dbReference type="InterPro" id="IPR014710">
    <property type="entry name" value="RmlC-like_jellyroll"/>
</dbReference>
<dbReference type="CDD" id="cd00038">
    <property type="entry name" value="CAP_ED"/>
    <property type="match status" value="1"/>
</dbReference>
<evidence type="ECO:0000256" key="1">
    <source>
        <dbReference type="ARBA" id="ARBA00023015"/>
    </source>
</evidence>
<accession>A0AAN1CRG0</accession>